<evidence type="ECO:0000313" key="4">
    <source>
        <dbReference type="EMBL" id="AKG46503.1"/>
    </source>
</evidence>
<sequence length="278" mass="31046">MIMNTDFLDATRVAAYLERIGLPGGGPPDEERLNLLHREHQRTVPFENLSIHLGEDIRLDPEALVAKVVDRRRGGFCYELNGAFAALLTALGYRVTLLAARIHGKAGFGPPLDHLALRVDTDRPLLVDVGAARFADFPLSLEDRSEQHDPGGVFQLREAQDGDLDLYRDGEPHYRLEPRPRTLTDFEMACWWQRTSPDSDFTRAPMCSLRTADGRVTLSGDRLTLTDHLGRRTEELPDEAAVLAAYRTYFGVELTHAPPPGRREPVVSAPAPLPPVRR</sequence>
<dbReference type="InterPro" id="IPR038765">
    <property type="entry name" value="Papain-like_cys_pep_sf"/>
</dbReference>
<dbReference type="EMBL" id="CP009922">
    <property type="protein sequence ID" value="AKG46503.1"/>
    <property type="molecule type" value="Genomic_DNA"/>
</dbReference>
<evidence type="ECO:0000256" key="3">
    <source>
        <dbReference type="SAM" id="MobiDB-lite"/>
    </source>
</evidence>
<protein>
    <submittedName>
        <fullName evidence="4">N-acetyltransferase</fullName>
    </submittedName>
</protein>
<dbReference type="HOGENOM" id="CLU_049918_1_0_11"/>
<dbReference type="PATRIC" id="fig|408015.6.peg.5184"/>
<dbReference type="GO" id="GO:0016407">
    <property type="term" value="F:acetyltransferase activity"/>
    <property type="evidence" value="ECO:0007669"/>
    <property type="project" value="InterPro"/>
</dbReference>
<proteinExistence type="inferred from homology"/>
<dbReference type="PRINTS" id="PR01543">
    <property type="entry name" value="ANATRNSFRASE"/>
</dbReference>
<organism evidence="4 5">
    <name type="scientific">Streptomyces xiamenensis</name>
    <dbReference type="NCBI Taxonomy" id="408015"/>
    <lineage>
        <taxon>Bacteria</taxon>
        <taxon>Bacillati</taxon>
        <taxon>Actinomycetota</taxon>
        <taxon>Actinomycetes</taxon>
        <taxon>Kitasatosporales</taxon>
        <taxon>Streptomycetaceae</taxon>
        <taxon>Streptomyces</taxon>
    </lineage>
</organism>
<comment type="similarity">
    <text evidence="1 2">Belongs to the arylamine N-acetyltransferase family.</text>
</comment>
<reference evidence="4" key="1">
    <citation type="submission" date="2019-08" db="EMBL/GenBank/DDBJ databases">
        <title>Complete genome sequence of a mangrove-derived Streptomyces xiamenensis.</title>
        <authorList>
            <person name="Xu J."/>
        </authorList>
    </citation>
    <scope>NUCLEOTIDE SEQUENCE</scope>
    <source>
        <strain evidence="4">318</strain>
    </source>
</reference>
<evidence type="ECO:0000256" key="1">
    <source>
        <dbReference type="ARBA" id="ARBA00006547"/>
    </source>
</evidence>
<dbReference type="Gene3D" id="2.40.128.150">
    <property type="entry name" value="Cysteine proteinases"/>
    <property type="match status" value="1"/>
</dbReference>
<dbReference type="SUPFAM" id="SSF54001">
    <property type="entry name" value="Cysteine proteinases"/>
    <property type="match status" value="1"/>
</dbReference>
<dbReference type="Gene3D" id="3.30.2140.10">
    <property type="entry name" value="Arylamine N-acetyltransferase"/>
    <property type="match status" value="1"/>
</dbReference>
<dbReference type="PANTHER" id="PTHR11786:SF0">
    <property type="entry name" value="ARYLAMINE N-ACETYLTRANSFERASE 4-RELATED"/>
    <property type="match status" value="1"/>
</dbReference>
<dbReference type="InterPro" id="IPR001447">
    <property type="entry name" value="Arylamine_N-AcTrfase"/>
</dbReference>
<accession>A0A0F7G194</accession>
<dbReference type="STRING" id="408015.SXIM_51190"/>
<gene>
    <name evidence="4" type="ORF">SXIM_51190</name>
</gene>
<name>A0A0F7G194_9ACTN</name>
<evidence type="ECO:0000256" key="2">
    <source>
        <dbReference type="RuleBase" id="RU003452"/>
    </source>
</evidence>
<dbReference type="PANTHER" id="PTHR11786">
    <property type="entry name" value="N-HYDROXYARYLAMINE O-ACETYLTRANSFERASE"/>
    <property type="match status" value="1"/>
</dbReference>
<dbReference type="Pfam" id="PF00797">
    <property type="entry name" value="Acetyltransf_2"/>
    <property type="match status" value="1"/>
</dbReference>
<dbReference type="KEGG" id="sxi:SXIM_51190"/>
<dbReference type="AlphaFoldDB" id="A0A0F7G194"/>
<dbReference type="Proteomes" id="UP000034034">
    <property type="component" value="Chromosome"/>
</dbReference>
<feature type="region of interest" description="Disordered" evidence="3">
    <location>
        <begin position="257"/>
        <end position="278"/>
    </location>
</feature>
<keyword evidence="5" id="KW-1185">Reference proteome</keyword>
<evidence type="ECO:0000313" key="5">
    <source>
        <dbReference type="Proteomes" id="UP000034034"/>
    </source>
</evidence>